<proteinExistence type="predicted"/>
<organism evidence="2">
    <name type="scientific">marine sediment metagenome</name>
    <dbReference type="NCBI Taxonomy" id="412755"/>
    <lineage>
        <taxon>unclassified sequences</taxon>
        <taxon>metagenomes</taxon>
        <taxon>ecological metagenomes</taxon>
    </lineage>
</organism>
<dbReference type="EMBL" id="LAZR01002454">
    <property type="protein sequence ID" value="KKN29827.1"/>
    <property type="molecule type" value="Genomic_DNA"/>
</dbReference>
<reference evidence="2" key="1">
    <citation type="journal article" date="2015" name="Nature">
        <title>Complex archaea that bridge the gap between prokaryotes and eukaryotes.</title>
        <authorList>
            <person name="Spang A."/>
            <person name="Saw J.H."/>
            <person name="Jorgensen S.L."/>
            <person name="Zaremba-Niedzwiedzka K."/>
            <person name="Martijn J."/>
            <person name="Lind A.E."/>
            <person name="van Eijk R."/>
            <person name="Schleper C."/>
            <person name="Guy L."/>
            <person name="Ettema T.J."/>
        </authorList>
    </citation>
    <scope>NUCLEOTIDE SEQUENCE</scope>
</reference>
<sequence>MVQSLLNVAVIGVTALVVLTIAEKALQNKAAKGEPIRQVSKRKAQYQTKPKGRQACYNCQFYSANDRTCDIVKGDIAPDAWSKFYLKEKRS</sequence>
<name>A0A0F9PYM3_9ZZZZ</name>
<dbReference type="GO" id="GO:0009055">
    <property type="term" value="F:electron transfer activity"/>
    <property type="evidence" value="ECO:0007669"/>
    <property type="project" value="InterPro"/>
</dbReference>
<dbReference type="InterPro" id="IPR036369">
    <property type="entry name" value="HIPIP_sf"/>
</dbReference>
<keyword evidence="1" id="KW-0812">Transmembrane</keyword>
<evidence type="ECO:0000313" key="2">
    <source>
        <dbReference type="EMBL" id="KKN29827.1"/>
    </source>
</evidence>
<dbReference type="GO" id="GO:0019646">
    <property type="term" value="P:aerobic electron transport chain"/>
    <property type="evidence" value="ECO:0007669"/>
    <property type="project" value="InterPro"/>
</dbReference>
<feature type="transmembrane region" description="Helical" evidence="1">
    <location>
        <begin position="6"/>
        <end position="22"/>
    </location>
</feature>
<evidence type="ECO:0008006" key="3">
    <source>
        <dbReference type="Google" id="ProtNLM"/>
    </source>
</evidence>
<dbReference type="SUPFAM" id="SSF57652">
    <property type="entry name" value="HIPIP (high potential iron protein)"/>
    <property type="match status" value="1"/>
</dbReference>
<dbReference type="AlphaFoldDB" id="A0A0F9PYM3"/>
<keyword evidence="1" id="KW-1133">Transmembrane helix</keyword>
<keyword evidence="1" id="KW-0472">Membrane</keyword>
<protein>
    <recommendedName>
        <fullName evidence="3">High potential iron-sulfur proteins family profile domain-containing protein</fullName>
    </recommendedName>
</protein>
<comment type="caution">
    <text evidence="2">The sequence shown here is derived from an EMBL/GenBank/DDBJ whole genome shotgun (WGS) entry which is preliminary data.</text>
</comment>
<gene>
    <name evidence="2" type="ORF">LCGC14_0839950</name>
</gene>
<evidence type="ECO:0000256" key="1">
    <source>
        <dbReference type="SAM" id="Phobius"/>
    </source>
</evidence>
<accession>A0A0F9PYM3</accession>
<dbReference type="Gene3D" id="4.10.490.10">
    <property type="entry name" value="High potential iron-sulphur protein"/>
    <property type="match status" value="1"/>
</dbReference>